<dbReference type="OMA" id="RYGRFML"/>
<proteinExistence type="predicted"/>
<gene>
    <name evidence="1" type="primary">rec114</name>
</gene>
<evidence type="ECO:0000313" key="2">
    <source>
        <dbReference type="Proteomes" id="UP000472265"/>
    </source>
</evidence>
<dbReference type="Pfam" id="PF15165">
    <property type="entry name" value="REC114-like"/>
    <property type="match status" value="1"/>
</dbReference>
<dbReference type="InParanoid" id="A0A671VM33"/>
<dbReference type="InterPro" id="IPR029168">
    <property type="entry name" value="REC114L"/>
</dbReference>
<reference evidence="1" key="2">
    <citation type="submission" date="2025-08" db="UniProtKB">
        <authorList>
            <consortium name="Ensembl"/>
        </authorList>
    </citation>
    <scope>IDENTIFICATION</scope>
</reference>
<accession>A0A671VM33</accession>
<dbReference type="OrthoDB" id="6479200at2759"/>
<dbReference type="Ensembl" id="ENSSAUT00010028735.1">
    <property type="protein sequence ID" value="ENSSAUP00010027229.1"/>
    <property type="gene ID" value="ENSSAUG00010011780.1"/>
</dbReference>
<dbReference type="GeneID" id="115579665"/>
<dbReference type="RefSeq" id="XP_030269106.1">
    <property type="nucleotide sequence ID" value="XM_030413246.1"/>
</dbReference>
<protein>
    <submittedName>
        <fullName evidence="1">REC114 meiotic recombination protein</fullName>
    </submittedName>
</protein>
<name>A0A671VM33_SPAAU</name>
<dbReference type="CTD" id="283677"/>
<organism evidence="1 2">
    <name type="scientific">Sparus aurata</name>
    <name type="common">Gilthead sea bream</name>
    <dbReference type="NCBI Taxonomy" id="8175"/>
    <lineage>
        <taxon>Eukaryota</taxon>
        <taxon>Metazoa</taxon>
        <taxon>Chordata</taxon>
        <taxon>Craniata</taxon>
        <taxon>Vertebrata</taxon>
        <taxon>Euteleostomi</taxon>
        <taxon>Actinopterygii</taxon>
        <taxon>Neopterygii</taxon>
        <taxon>Teleostei</taxon>
        <taxon>Neoteleostei</taxon>
        <taxon>Acanthomorphata</taxon>
        <taxon>Eupercaria</taxon>
        <taxon>Spariformes</taxon>
        <taxon>Sparidae</taxon>
        <taxon>Sparus</taxon>
    </lineage>
</organism>
<sequence length="224" mass="24860">MASSRTWKLKRYGRFVPGSAETIGQPWKIFEATGKKSEIVLTIVESGYLLVVQGQKSLDTISLLCSAYALKVQQKSDNLMFRFTVEGEGRMIRMQFDGSSRAEAIKECSSAVEKLMEYMPVTTQDDAPLPPNQSPAEVSMPVLQPTAQEKATGVEPEVIQGSVSIKRLAQHFLGETALALPQVYRHSCLAQGDLEPILRICLLDPSFHAFVEKVEGELRKLLEE</sequence>
<dbReference type="GeneTree" id="ENSGT00390000007235"/>
<dbReference type="AlphaFoldDB" id="A0A671VM33"/>
<reference evidence="1" key="1">
    <citation type="submission" date="2021-04" db="EMBL/GenBank/DDBJ databases">
        <authorList>
            <consortium name="Wellcome Sanger Institute Data Sharing"/>
        </authorList>
    </citation>
    <scope>NUCLEOTIDE SEQUENCE [LARGE SCALE GENOMIC DNA]</scope>
</reference>
<evidence type="ECO:0000313" key="1">
    <source>
        <dbReference type="Ensembl" id="ENSSAUP00010027229.1"/>
    </source>
</evidence>
<keyword evidence="2" id="KW-1185">Reference proteome</keyword>
<dbReference type="PANTHER" id="PTHR34921:SF1">
    <property type="entry name" value="MEIOTIC RECOMBINATION PROTEIN REC114"/>
    <property type="match status" value="1"/>
</dbReference>
<reference evidence="1" key="3">
    <citation type="submission" date="2025-09" db="UniProtKB">
        <authorList>
            <consortium name="Ensembl"/>
        </authorList>
    </citation>
    <scope>IDENTIFICATION</scope>
</reference>
<dbReference type="PANTHER" id="PTHR34921">
    <property type="entry name" value="MEIOTIC RECOMBINATION PROTEIN REC114"/>
    <property type="match status" value="1"/>
</dbReference>
<dbReference type="Proteomes" id="UP000472265">
    <property type="component" value="Chromosome 4"/>
</dbReference>